<sequence>MSPDELLRSVPEDWSLSGGAQYAAAGPEVPATWAVSVGACGPVRISYLIGHRPGHPGKPYLFHAEITEDMRGDLAQTSLQTGALREDQTRAEWQTSDQHGWWALRGHGRQRYHRLSLSGMHGSWAVRATLLTLVPDEIWRRIEAHTEEWMEQFNETNTDPTGPTFTETFR</sequence>
<reference evidence="2" key="1">
    <citation type="journal article" date="2019" name="Int. J. Syst. Evol. Microbiol.">
        <title>The Global Catalogue of Microorganisms (GCM) 10K type strain sequencing project: providing services to taxonomists for standard genome sequencing and annotation.</title>
        <authorList>
            <consortium name="The Broad Institute Genomics Platform"/>
            <consortium name="The Broad Institute Genome Sequencing Center for Infectious Disease"/>
            <person name="Wu L."/>
            <person name="Ma J."/>
        </authorList>
    </citation>
    <scope>NUCLEOTIDE SEQUENCE [LARGE SCALE GENOMIC DNA]</scope>
    <source>
        <strain evidence="2">JCM 9377</strain>
    </source>
</reference>
<evidence type="ECO:0008006" key="3">
    <source>
        <dbReference type="Google" id="ProtNLM"/>
    </source>
</evidence>
<dbReference type="Proteomes" id="UP001501237">
    <property type="component" value="Unassembled WGS sequence"/>
</dbReference>
<name>A0ABP6QKK4_9ACTN</name>
<comment type="caution">
    <text evidence="1">The sequence shown here is derived from an EMBL/GenBank/DDBJ whole genome shotgun (WGS) entry which is preliminary data.</text>
</comment>
<accession>A0ABP6QKK4</accession>
<evidence type="ECO:0000313" key="2">
    <source>
        <dbReference type="Proteomes" id="UP001501237"/>
    </source>
</evidence>
<dbReference type="EMBL" id="BAAAUV010000029">
    <property type="protein sequence ID" value="GAA3235991.1"/>
    <property type="molecule type" value="Genomic_DNA"/>
</dbReference>
<proteinExistence type="predicted"/>
<dbReference type="RefSeq" id="WP_344837156.1">
    <property type="nucleotide sequence ID" value="NZ_BAAAUV010000029.1"/>
</dbReference>
<evidence type="ECO:0000313" key="1">
    <source>
        <dbReference type="EMBL" id="GAA3235991.1"/>
    </source>
</evidence>
<protein>
    <recommendedName>
        <fullName evidence="3">SRPBCC family protein</fullName>
    </recommendedName>
</protein>
<gene>
    <name evidence="1" type="ORF">GCM10010468_70010</name>
</gene>
<keyword evidence="2" id="KW-1185">Reference proteome</keyword>
<organism evidence="1 2">
    <name type="scientific">Actinocorallia longicatena</name>
    <dbReference type="NCBI Taxonomy" id="111803"/>
    <lineage>
        <taxon>Bacteria</taxon>
        <taxon>Bacillati</taxon>
        <taxon>Actinomycetota</taxon>
        <taxon>Actinomycetes</taxon>
        <taxon>Streptosporangiales</taxon>
        <taxon>Thermomonosporaceae</taxon>
        <taxon>Actinocorallia</taxon>
    </lineage>
</organism>